<evidence type="ECO:0000256" key="3">
    <source>
        <dbReference type="ARBA" id="ARBA00022692"/>
    </source>
</evidence>
<evidence type="ECO:0000256" key="5">
    <source>
        <dbReference type="ARBA" id="ARBA00023136"/>
    </source>
</evidence>
<dbReference type="AlphaFoldDB" id="V9LAC4"/>
<feature type="transmembrane region" description="Helical" evidence="6">
    <location>
        <begin position="92"/>
        <end position="118"/>
    </location>
</feature>
<dbReference type="InterPro" id="IPR026748">
    <property type="entry name" value="Clarin"/>
</dbReference>
<dbReference type="Ensembl" id="ENSCMIT00000042111.1">
    <property type="protein sequence ID" value="ENSCMIP00000041521.1"/>
    <property type="gene ID" value="ENSCMIG00000017310.1"/>
</dbReference>
<keyword evidence="4 6" id="KW-1133">Transmembrane helix</keyword>
<dbReference type="PANTHER" id="PTHR31548:SF3">
    <property type="entry name" value="CLARIN-3"/>
    <property type="match status" value="1"/>
</dbReference>
<keyword evidence="5 6" id="KW-0472">Membrane</keyword>
<evidence type="ECO:0000313" key="7">
    <source>
        <dbReference type="EMBL" id="AFP09028.1"/>
    </source>
</evidence>
<evidence type="ECO:0000256" key="4">
    <source>
        <dbReference type="ARBA" id="ARBA00022989"/>
    </source>
</evidence>
<dbReference type="GO" id="GO:0016020">
    <property type="term" value="C:membrane"/>
    <property type="evidence" value="ECO:0007669"/>
    <property type="project" value="UniProtKB-SubCell"/>
</dbReference>
<feature type="transmembrane region" description="Helical" evidence="6">
    <location>
        <begin position="184"/>
        <end position="206"/>
    </location>
</feature>
<dbReference type="GO" id="GO:0007605">
    <property type="term" value="P:sensory perception of sound"/>
    <property type="evidence" value="ECO:0007669"/>
    <property type="project" value="UniProtKB-ARBA"/>
</dbReference>
<accession>V9LAC4</accession>
<feature type="transmembrane region" description="Helical" evidence="6">
    <location>
        <begin position="130"/>
        <end position="152"/>
    </location>
</feature>
<reference evidence="9" key="1">
    <citation type="journal article" date="2006" name="Science">
        <title>Ancient noncoding elements conserved in the human genome.</title>
        <authorList>
            <person name="Venkatesh B."/>
            <person name="Kirkness E.F."/>
            <person name="Loh Y.H."/>
            <person name="Halpern A.L."/>
            <person name="Lee A.P."/>
            <person name="Johnson J."/>
            <person name="Dandona N."/>
            <person name="Viswanathan L.D."/>
            <person name="Tay A."/>
            <person name="Venter J.C."/>
            <person name="Strausberg R.L."/>
            <person name="Brenner S."/>
        </authorList>
    </citation>
    <scope>NUCLEOTIDE SEQUENCE [LARGE SCALE GENOMIC DNA]</scope>
</reference>
<comment type="subcellular location">
    <subcellularLocation>
        <location evidence="1">Membrane</location>
        <topology evidence="1">Multi-pass membrane protein</topology>
    </subcellularLocation>
</comment>
<reference evidence="8" key="4">
    <citation type="submission" date="2025-05" db="UniProtKB">
        <authorList>
            <consortium name="Ensembl"/>
        </authorList>
    </citation>
    <scope>IDENTIFICATION</scope>
</reference>
<reference evidence="9" key="2">
    <citation type="journal article" date="2007" name="PLoS Biol.">
        <title>Survey sequencing and comparative analysis of the elephant shark (Callorhinchus milii) genome.</title>
        <authorList>
            <person name="Venkatesh B."/>
            <person name="Kirkness E.F."/>
            <person name="Loh Y.H."/>
            <person name="Halpern A.L."/>
            <person name="Lee A.P."/>
            <person name="Johnson J."/>
            <person name="Dandona N."/>
            <person name="Viswanathan L.D."/>
            <person name="Tay A."/>
            <person name="Venter J.C."/>
            <person name="Strausberg R.L."/>
            <person name="Brenner S."/>
        </authorList>
    </citation>
    <scope>NUCLEOTIDE SEQUENCE [LARGE SCALE GENOMIC DNA]</scope>
</reference>
<evidence type="ECO:0000256" key="1">
    <source>
        <dbReference type="ARBA" id="ARBA00004141"/>
    </source>
</evidence>
<dbReference type="Pfam" id="PF25807">
    <property type="entry name" value="Clarin-2"/>
    <property type="match status" value="1"/>
</dbReference>
<dbReference type="Gene3D" id="1.20.140.150">
    <property type="match status" value="1"/>
</dbReference>
<sequence length="231" mass="25652">MPSVRKKLMFLAGFSASLGTCILIAAIMATDNWITSSVHCMANSTGNATGELQLRYGLFEGVREKLGCPLLIDDGDVKVMELFGDTNSAKHIHIVVILFTVLGLVFSFLSTIVTFYNSLSNPYETICGPLSVYACSSVSCIVMFLAMILFVINTKVNDLSTILVRNSVPQTTIELKHKSDSYGYSFWLILLSLALNITSIVIVYTYQHANYTKQKEQQRPTEYAPKDVLMY</sequence>
<dbReference type="PANTHER" id="PTHR31548">
    <property type="entry name" value="CLARIN"/>
    <property type="match status" value="1"/>
</dbReference>
<reference evidence="7 9" key="3">
    <citation type="journal article" date="2014" name="Nature">
        <title>Elephant shark genome provides unique insights into gnathostome evolution.</title>
        <authorList>
            <consortium name="International Elephant Shark Genome Sequencing Consortium"/>
            <person name="Venkatesh B."/>
            <person name="Lee A.P."/>
            <person name="Ravi V."/>
            <person name="Maurya A.K."/>
            <person name="Lian M.M."/>
            <person name="Swann J.B."/>
            <person name="Ohta Y."/>
            <person name="Flajnik M.F."/>
            <person name="Sutoh Y."/>
            <person name="Kasahara M."/>
            <person name="Hoon S."/>
            <person name="Gangu V."/>
            <person name="Roy S.W."/>
            <person name="Irimia M."/>
            <person name="Korzh V."/>
            <person name="Kondrychyn I."/>
            <person name="Lim Z.W."/>
            <person name="Tay B.H."/>
            <person name="Tohari S."/>
            <person name="Kong K.W."/>
            <person name="Ho S."/>
            <person name="Lorente-Galdos B."/>
            <person name="Quilez J."/>
            <person name="Marques-Bonet T."/>
            <person name="Raney B.J."/>
            <person name="Ingham P.W."/>
            <person name="Tay A."/>
            <person name="Hillier L.W."/>
            <person name="Minx P."/>
            <person name="Boehm T."/>
            <person name="Wilson R.K."/>
            <person name="Brenner S."/>
            <person name="Warren W.C."/>
        </authorList>
    </citation>
    <scope>NUCLEOTIDE SEQUENCE</scope>
    <source>
        <tissue evidence="7">Intestine</tissue>
    </source>
</reference>
<dbReference type="EMBL" id="JW876511">
    <property type="protein sequence ID" value="AFP09028.1"/>
    <property type="molecule type" value="mRNA"/>
</dbReference>
<keyword evidence="3 6" id="KW-0812">Transmembrane</keyword>
<evidence type="ECO:0000313" key="9">
    <source>
        <dbReference type="Proteomes" id="UP000314986"/>
    </source>
</evidence>
<dbReference type="OrthoDB" id="9450082at2759"/>
<evidence type="ECO:0000256" key="6">
    <source>
        <dbReference type="SAM" id="Phobius"/>
    </source>
</evidence>
<evidence type="ECO:0000313" key="8">
    <source>
        <dbReference type="Ensembl" id="ENSCMIP00000041521.1"/>
    </source>
</evidence>
<dbReference type="RefSeq" id="XP_007894255.1">
    <property type="nucleotide sequence ID" value="XM_007896064.1"/>
</dbReference>
<dbReference type="GeneTree" id="ENSGT00850000132319"/>
<proteinExistence type="evidence at transcript level"/>
<dbReference type="KEGG" id="cmk:103180295"/>
<name>V9LAC4_CALMI</name>
<evidence type="ECO:0000256" key="2">
    <source>
        <dbReference type="ARBA" id="ARBA00005787"/>
    </source>
</evidence>
<gene>
    <name evidence="8" type="primary">LOC103180295</name>
</gene>
<keyword evidence="9" id="KW-1185">Reference proteome</keyword>
<dbReference type="Proteomes" id="UP000314986">
    <property type="component" value="Unassembled WGS sequence"/>
</dbReference>
<comment type="similarity">
    <text evidence="2">Belongs to the clarin family.</text>
</comment>
<dbReference type="OMA" id="IIIVFYQ"/>
<organism evidence="7">
    <name type="scientific">Callorhinchus milii</name>
    <name type="common">Ghost shark</name>
    <dbReference type="NCBI Taxonomy" id="7868"/>
    <lineage>
        <taxon>Eukaryota</taxon>
        <taxon>Metazoa</taxon>
        <taxon>Chordata</taxon>
        <taxon>Craniata</taxon>
        <taxon>Vertebrata</taxon>
        <taxon>Chondrichthyes</taxon>
        <taxon>Holocephali</taxon>
        <taxon>Chimaeriformes</taxon>
        <taxon>Callorhinchidae</taxon>
        <taxon>Callorhinchus</taxon>
    </lineage>
</organism>
<protein>
    <submittedName>
        <fullName evidence="7 8">Clarin 3</fullName>
    </submittedName>
</protein>
<dbReference type="GeneID" id="103180295"/>
<dbReference type="STRING" id="7868.ENSCMIP00000041521"/>